<evidence type="ECO:0000313" key="12">
    <source>
        <dbReference type="EMBL" id="MBB4947400.1"/>
    </source>
</evidence>
<comment type="caution">
    <text evidence="12">The sequence shown here is derived from an EMBL/GenBank/DDBJ whole genome shotgun (WGS) entry which is preliminary data.</text>
</comment>
<keyword evidence="13" id="KW-1185">Reference proteome</keyword>
<sequence length="349" mass="36120">MIEEWGSAVPVLAVAAALWTRRPRPTVVAGAVSLGLTAVGAAGGGFGEGGPAGLFGVVELAGLLALVTVTVRTGRGGVAIAGLAVALLCWPFRYAAPVEGWEQVGLLGFGAVGALAAALIGGYLWSLDGLRHREVAAARRAEQLELAHDLHDFVAHDVSGMVALAQAGGFLAGPHPELAAVLERIEQSGQQALASLDRTVALLRTPDQDTGARRSPQPGIAELPALAERFTASGAATVRLDLPEQPLGREAGATVHRIVVEALTNVRRHAPQARTVLVTLRHSQGKSLELTVADDGGAAEHQPRRRGGHGLSALTARVEALDGTLHAGRTEQGWQVTVTLPSDRTEGQS</sequence>
<keyword evidence="8" id="KW-0902">Two-component regulatory system</keyword>
<keyword evidence="7" id="KW-0067">ATP-binding</keyword>
<evidence type="ECO:0000256" key="7">
    <source>
        <dbReference type="ARBA" id="ARBA00022840"/>
    </source>
</evidence>
<dbReference type="Pfam" id="PF02518">
    <property type="entry name" value="HATPase_c"/>
    <property type="match status" value="1"/>
</dbReference>
<reference evidence="12 13" key="1">
    <citation type="submission" date="2020-08" db="EMBL/GenBank/DDBJ databases">
        <title>Sequencing the genomes of 1000 actinobacteria strains.</title>
        <authorList>
            <person name="Klenk H.-P."/>
        </authorList>
    </citation>
    <scope>NUCLEOTIDE SEQUENCE [LARGE SCALE GENOMIC DNA]</scope>
    <source>
        <strain evidence="12 13">DSM 44786</strain>
    </source>
</reference>
<dbReference type="Gene3D" id="3.30.565.10">
    <property type="entry name" value="Histidine kinase-like ATPase, C-terminal domain"/>
    <property type="match status" value="1"/>
</dbReference>
<dbReference type="GO" id="GO:0000155">
    <property type="term" value="F:phosphorelay sensor kinase activity"/>
    <property type="evidence" value="ECO:0007669"/>
    <property type="project" value="InterPro"/>
</dbReference>
<dbReference type="PANTHER" id="PTHR24421">
    <property type="entry name" value="NITRATE/NITRITE SENSOR PROTEIN NARX-RELATED"/>
    <property type="match status" value="1"/>
</dbReference>
<dbReference type="GO" id="GO:0016020">
    <property type="term" value="C:membrane"/>
    <property type="evidence" value="ECO:0007669"/>
    <property type="project" value="InterPro"/>
</dbReference>
<dbReference type="EC" id="2.7.13.3" evidence="2"/>
<evidence type="ECO:0000259" key="11">
    <source>
        <dbReference type="Pfam" id="PF07730"/>
    </source>
</evidence>
<dbReference type="RefSeq" id="WP_184915321.1">
    <property type="nucleotide sequence ID" value="NZ_JACHJR010000001.1"/>
</dbReference>
<dbReference type="InterPro" id="IPR050482">
    <property type="entry name" value="Sensor_HK_TwoCompSys"/>
</dbReference>
<dbReference type="InterPro" id="IPR011712">
    <property type="entry name" value="Sig_transdc_His_kin_sub3_dim/P"/>
</dbReference>
<evidence type="ECO:0000256" key="9">
    <source>
        <dbReference type="SAM" id="Phobius"/>
    </source>
</evidence>
<evidence type="ECO:0000256" key="6">
    <source>
        <dbReference type="ARBA" id="ARBA00022777"/>
    </source>
</evidence>
<feature type="transmembrane region" description="Helical" evidence="9">
    <location>
        <begin position="52"/>
        <end position="71"/>
    </location>
</feature>
<evidence type="ECO:0000256" key="3">
    <source>
        <dbReference type="ARBA" id="ARBA00022553"/>
    </source>
</evidence>
<dbReference type="AlphaFoldDB" id="A0A7W7WI38"/>
<evidence type="ECO:0000256" key="8">
    <source>
        <dbReference type="ARBA" id="ARBA00023012"/>
    </source>
</evidence>
<dbReference type="Gene3D" id="1.20.5.1930">
    <property type="match status" value="1"/>
</dbReference>
<dbReference type="EMBL" id="JACHJR010000001">
    <property type="protein sequence ID" value="MBB4947400.1"/>
    <property type="molecule type" value="Genomic_DNA"/>
</dbReference>
<evidence type="ECO:0000256" key="1">
    <source>
        <dbReference type="ARBA" id="ARBA00000085"/>
    </source>
</evidence>
<name>A0A7W7WI38_9ACTN</name>
<keyword evidence="9" id="KW-1133">Transmembrane helix</keyword>
<dbReference type="SUPFAM" id="SSF55874">
    <property type="entry name" value="ATPase domain of HSP90 chaperone/DNA topoisomerase II/histidine kinase"/>
    <property type="match status" value="1"/>
</dbReference>
<keyword evidence="9" id="KW-0472">Membrane</keyword>
<feature type="transmembrane region" description="Helical" evidence="9">
    <location>
        <begin position="78"/>
        <end position="94"/>
    </location>
</feature>
<evidence type="ECO:0000313" key="13">
    <source>
        <dbReference type="Proteomes" id="UP000573327"/>
    </source>
</evidence>
<dbReference type="InterPro" id="IPR003594">
    <property type="entry name" value="HATPase_dom"/>
</dbReference>
<evidence type="ECO:0000259" key="10">
    <source>
        <dbReference type="Pfam" id="PF02518"/>
    </source>
</evidence>
<evidence type="ECO:0000256" key="5">
    <source>
        <dbReference type="ARBA" id="ARBA00022741"/>
    </source>
</evidence>
<dbReference type="InterPro" id="IPR036890">
    <property type="entry name" value="HATPase_C_sf"/>
</dbReference>
<proteinExistence type="predicted"/>
<accession>A0A7W7WI38</accession>
<comment type="catalytic activity">
    <reaction evidence="1">
        <text>ATP + protein L-histidine = ADP + protein N-phospho-L-histidine.</text>
        <dbReference type="EC" id="2.7.13.3"/>
    </reaction>
</comment>
<dbReference type="GO" id="GO:0005524">
    <property type="term" value="F:ATP binding"/>
    <property type="evidence" value="ECO:0007669"/>
    <property type="project" value="UniProtKB-KW"/>
</dbReference>
<organism evidence="12 13">
    <name type="scientific">Kitasatospora gansuensis</name>
    <dbReference type="NCBI Taxonomy" id="258050"/>
    <lineage>
        <taxon>Bacteria</taxon>
        <taxon>Bacillati</taxon>
        <taxon>Actinomycetota</taxon>
        <taxon>Actinomycetes</taxon>
        <taxon>Kitasatosporales</taxon>
        <taxon>Streptomycetaceae</taxon>
        <taxon>Kitasatospora</taxon>
    </lineage>
</organism>
<dbReference type="GO" id="GO:0046983">
    <property type="term" value="F:protein dimerization activity"/>
    <property type="evidence" value="ECO:0007669"/>
    <property type="project" value="InterPro"/>
</dbReference>
<keyword evidence="6 12" id="KW-0418">Kinase</keyword>
<dbReference type="Proteomes" id="UP000573327">
    <property type="component" value="Unassembled WGS sequence"/>
</dbReference>
<dbReference type="PANTHER" id="PTHR24421:SF10">
    <property type="entry name" value="NITRATE_NITRITE SENSOR PROTEIN NARQ"/>
    <property type="match status" value="1"/>
</dbReference>
<keyword evidence="5" id="KW-0547">Nucleotide-binding</keyword>
<keyword evidence="9" id="KW-0812">Transmembrane</keyword>
<feature type="transmembrane region" description="Helical" evidence="9">
    <location>
        <begin position="27"/>
        <end position="46"/>
    </location>
</feature>
<protein>
    <recommendedName>
        <fullName evidence="2">histidine kinase</fullName>
        <ecNumber evidence="2">2.7.13.3</ecNumber>
    </recommendedName>
</protein>
<evidence type="ECO:0000256" key="2">
    <source>
        <dbReference type="ARBA" id="ARBA00012438"/>
    </source>
</evidence>
<dbReference type="CDD" id="cd16917">
    <property type="entry name" value="HATPase_UhpB-NarQ-NarX-like"/>
    <property type="match status" value="1"/>
</dbReference>
<gene>
    <name evidence="12" type="ORF">F4556_002935</name>
</gene>
<keyword evidence="3" id="KW-0597">Phosphoprotein</keyword>
<feature type="domain" description="Histidine kinase/HSP90-like ATPase" evidence="10">
    <location>
        <begin position="254"/>
        <end position="343"/>
    </location>
</feature>
<keyword evidence="4" id="KW-0808">Transferase</keyword>
<dbReference type="Pfam" id="PF07730">
    <property type="entry name" value="HisKA_3"/>
    <property type="match status" value="1"/>
</dbReference>
<feature type="transmembrane region" description="Helical" evidence="9">
    <location>
        <begin position="106"/>
        <end position="125"/>
    </location>
</feature>
<feature type="domain" description="Signal transduction histidine kinase subgroup 3 dimerisation and phosphoacceptor" evidence="11">
    <location>
        <begin position="144"/>
        <end position="207"/>
    </location>
</feature>
<evidence type="ECO:0000256" key="4">
    <source>
        <dbReference type="ARBA" id="ARBA00022679"/>
    </source>
</evidence>